<evidence type="ECO:0000259" key="5">
    <source>
        <dbReference type="PROSITE" id="PS51898"/>
    </source>
</evidence>
<dbReference type="AlphaFoldDB" id="A0A7W8H948"/>
<dbReference type="Proteomes" id="UP000543642">
    <property type="component" value="Unassembled WGS sequence"/>
</dbReference>
<name>A0A7W8H948_9FIRM</name>
<keyword evidence="2" id="KW-0229">DNA integration</keyword>
<sequence length="395" mass="46456">MAIEGLQKILSDDTLDSSEMAHYIDMTKKMKEKLVCDIYFKEKKRKDFYTCKDGRVKSYNPQFIAPDRDTLIDRLYCYYFGQTLENVFKQWVLRRQEIKKVTNKTLEEDVGIWRRFYANTPLASMPVHQIDSKVLMHLFEDWTGDGKITYKDFSGRKGILNGVFKYCILEGFLSKNPLQDLPYRDLKFKPPRSGNKTYSLQERQALLSYLRSLPQDAYTLAIQLAFYSILRIGEIKALCWDNDDLNRIYIDRQLVEERTMNSDLTFNASHPVERTPKGNPYFSIRSETINEEGVKVLQQMKCLNPHGKYLFMYEGRTLITETFNRRLKKYCKAIGIEYRSSHKIRFTSASMCHQSGMEDTHIQVLLGHSTLRMTQHYLRPVTHMDDGVKMQDILH</sequence>
<dbReference type="GO" id="GO:0003677">
    <property type="term" value="F:DNA binding"/>
    <property type="evidence" value="ECO:0007669"/>
    <property type="project" value="UniProtKB-KW"/>
</dbReference>
<evidence type="ECO:0000313" key="7">
    <source>
        <dbReference type="Proteomes" id="UP000543642"/>
    </source>
</evidence>
<comment type="caution">
    <text evidence="6">The sequence shown here is derived from an EMBL/GenBank/DDBJ whole genome shotgun (WGS) entry which is preliminary data.</text>
</comment>
<keyword evidence="4" id="KW-0233">DNA recombination</keyword>
<proteinExistence type="inferred from homology"/>
<dbReference type="InterPro" id="IPR013762">
    <property type="entry name" value="Integrase-like_cat_sf"/>
</dbReference>
<feature type="domain" description="Tyr recombinase" evidence="5">
    <location>
        <begin position="193"/>
        <end position="390"/>
    </location>
</feature>
<dbReference type="SUPFAM" id="SSF56349">
    <property type="entry name" value="DNA breaking-rejoining enzymes"/>
    <property type="match status" value="1"/>
</dbReference>
<protein>
    <submittedName>
        <fullName evidence="6">Integrase</fullName>
    </submittedName>
</protein>
<dbReference type="InterPro" id="IPR002104">
    <property type="entry name" value="Integrase_catalytic"/>
</dbReference>
<dbReference type="InterPro" id="IPR011010">
    <property type="entry name" value="DNA_brk_join_enz"/>
</dbReference>
<organism evidence="6 7">
    <name type="scientific">Catenibacillus scindens</name>
    <dbReference type="NCBI Taxonomy" id="673271"/>
    <lineage>
        <taxon>Bacteria</taxon>
        <taxon>Bacillati</taxon>
        <taxon>Bacillota</taxon>
        <taxon>Clostridia</taxon>
        <taxon>Lachnospirales</taxon>
        <taxon>Lachnospiraceae</taxon>
        <taxon>Catenibacillus</taxon>
    </lineage>
</organism>
<accession>A0A7W8H948</accession>
<evidence type="ECO:0000256" key="2">
    <source>
        <dbReference type="ARBA" id="ARBA00022908"/>
    </source>
</evidence>
<dbReference type="EMBL" id="JACHFW010000003">
    <property type="protein sequence ID" value="MBB5264171.1"/>
    <property type="molecule type" value="Genomic_DNA"/>
</dbReference>
<dbReference type="RefSeq" id="WP_183772607.1">
    <property type="nucleotide sequence ID" value="NZ_JACHFW010000003.1"/>
</dbReference>
<gene>
    <name evidence="6" type="ORF">HNP82_001276</name>
</gene>
<reference evidence="6 7" key="1">
    <citation type="submission" date="2020-08" db="EMBL/GenBank/DDBJ databases">
        <title>Genomic Encyclopedia of Type Strains, Phase IV (KMG-IV): sequencing the most valuable type-strain genomes for metagenomic binning, comparative biology and taxonomic classification.</title>
        <authorList>
            <person name="Goeker M."/>
        </authorList>
    </citation>
    <scope>NUCLEOTIDE SEQUENCE [LARGE SCALE GENOMIC DNA]</scope>
    <source>
        <strain evidence="6 7">DSM 106146</strain>
    </source>
</reference>
<evidence type="ECO:0000256" key="4">
    <source>
        <dbReference type="ARBA" id="ARBA00023172"/>
    </source>
</evidence>
<dbReference type="PANTHER" id="PTHR30629:SF2">
    <property type="entry name" value="PROPHAGE INTEGRASE INTS-RELATED"/>
    <property type="match status" value="1"/>
</dbReference>
<dbReference type="InterPro" id="IPR050808">
    <property type="entry name" value="Phage_Integrase"/>
</dbReference>
<dbReference type="Pfam" id="PF00589">
    <property type="entry name" value="Phage_integrase"/>
    <property type="match status" value="1"/>
</dbReference>
<comment type="similarity">
    <text evidence="1">Belongs to the 'phage' integrase family.</text>
</comment>
<dbReference type="GO" id="GO:0015074">
    <property type="term" value="P:DNA integration"/>
    <property type="evidence" value="ECO:0007669"/>
    <property type="project" value="UniProtKB-KW"/>
</dbReference>
<keyword evidence="3" id="KW-0238">DNA-binding</keyword>
<evidence type="ECO:0000256" key="3">
    <source>
        <dbReference type="ARBA" id="ARBA00023125"/>
    </source>
</evidence>
<dbReference type="Gene3D" id="1.10.150.130">
    <property type="match status" value="1"/>
</dbReference>
<dbReference type="InterPro" id="IPR010998">
    <property type="entry name" value="Integrase_recombinase_N"/>
</dbReference>
<dbReference type="Gene3D" id="1.10.443.10">
    <property type="entry name" value="Intergrase catalytic core"/>
    <property type="match status" value="1"/>
</dbReference>
<evidence type="ECO:0000313" key="6">
    <source>
        <dbReference type="EMBL" id="MBB5264171.1"/>
    </source>
</evidence>
<dbReference type="PANTHER" id="PTHR30629">
    <property type="entry name" value="PROPHAGE INTEGRASE"/>
    <property type="match status" value="1"/>
</dbReference>
<dbReference type="GO" id="GO:0006310">
    <property type="term" value="P:DNA recombination"/>
    <property type="evidence" value="ECO:0007669"/>
    <property type="project" value="UniProtKB-KW"/>
</dbReference>
<evidence type="ECO:0000256" key="1">
    <source>
        <dbReference type="ARBA" id="ARBA00008857"/>
    </source>
</evidence>
<keyword evidence="7" id="KW-1185">Reference proteome</keyword>
<dbReference type="PROSITE" id="PS51898">
    <property type="entry name" value="TYR_RECOMBINASE"/>
    <property type="match status" value="1"/>
</dbReference>